<dbReference type="NCBIfam" id="NF042915">
    <property type="entry name" value="MAB_1171c_fam"/>
    <property type="match status" value="1"/>
</dbReference>
<feature type="transmembrane region" description="Helical" evidence="2">
    <location>
        <begin position="39"/>
        <end position="59"/>
    </location>
</feature>
<dbReference type="RefSeq" id="WP_136227003.1">
    <property type="nucleotide sequence ID" value="NZ_CP165727.1"/>
</dbReference>
<dbReference type="Pfam" id="PF20182">
    <property type="entry name" value="DUF6545"/>
    <property type="match status" value="1"/>
</dbReference>
<dbReference type="AlphaFoldDB" id="A0AB39XWC9"/>
<keyword evidence="2" id="KW-0812">Transmembrane</keyword>
<proteinExistence type="predicted"/>
<feature type="transmembrane region" description="Helical" evidence="2">
    <location>
        <begin position="223"/>
        <end position="244"/>
    </location>
</feature>
<protein>
    <submittedName>
        <fullName evidence="4">MAB_1171c family putative transporter</fullName>
    </submittedName>
</protein>
<evidence type="ECO:0000313" key="4">
    <source>
        <dbReference type="EMBL" id="XDV62205.1"/>
    </source>
</evidence>
<dbReference type="InterPro" id="IPR046675">
    <property type="entry name" value="DUF6545"/>
</dbReference>
<feature type="domain" description="DUF6545" evidence="3">
    <location>
        <begin position="251"/>
        <end position="360"/>
    </location>
</feature>
<keyword evidence="2" id="KW-0472">Membrane</keyword>
<feature type="transmembrane region" description="Helical" evidence="2">
    <location>
        <begin position="71"/>
        <end position="91"/>
    </location>
</feature>
<feature type="transmembrane region" description="Helical" evidence="2">
    <location>
        <begin position="112"/>
        <end position="132"/>
    </location>
</feature>
<organism evidence="4">
    <name type="scientific">Streptomyces sp. R33</name>
    <dbReference type="NCBI Taxonomy" id="3238629"/>
    <lineage>
        <taxon>Bacteria</taxon>
        <taxon>Bacillati</taxon>
        <taxon>Actinomycetota</taxon>
        <taxon>Actinomycetes</taxon>
        <taxon>Kitasatosporales</taxon>
        <taxon>Streptomycetaceae</taxon>
        <taxon>Streptomyces</taxon>
    </lineage>
</organism>
<feature type="transmembrane region" description="Helical" evidence="2">
    <location>
        <begin position="152"/>
        <end position="173"/>
    </location>
</feature>
<name>A0AB39XWC9_9ACTN</name>
<dbReference type="EMBL" id="CP165727">
    <property type="protein sequence ID" value="XDV62205.1"/>
    <property type="molecule type" value="Genomic_DNA"/>
</dbReference>
<feature type="transmembrane region" description="Helical" evidence="2">
    <location>
        <begin position="185"/>
        <end position="211"/>
    </location>
</feature>
<dbReference type="InterPro" id="IPR050039">
    <property type="entry name" value="MAB_1171c-like"/>
</dbReference>
<feature type="region of interest" description="Disordered" evidence="1">
    <location>
        <begin position="354"/>
        <end position="375"/>
    </location>
</feature>
<feature type="transmembrane region" description="Helical" evidence="2">
    <location>
        <begin position="6"/>
        <end position="27"/>
    </location>
</feature>
<gene>
    <name evidence="4" type="ORF">AB5J51_04265</name>
</gene>
<sequence length="402" mass="43211">MNDSNGLGFYIPGVLLLVAAGLKLPALWRNPRDELLRSVCILLALATAVFGFTAIPTIVAVNRITGVPNAAAPLVFSLLTAFSGANIVLIFRWSSGPEDAERTRRRSRLCNAVTLVVIAAINVLFALGDAPVERLRDLDTYYASTPYIREMILLYLAAHTTAAVTMTLLCRRWAREVHGALRSGLGLIAGGYVLNLLYDIAKFTAIGAHWAGSDDWDALSSEIAPALASVSALLIATGFVLPLVSQHVTARWRMWRRYRRLRPLSQELKGATRRSIDLAGGAWTSIEIRLTQRESDIHDGILAVSPYLQAGVREQALREELEAGRPADEAAAVADAAALASAVVLWGRAQNAPGEEPVSRAASPVLTSPNSPQGLVRMSQALTRSATVRSCRRSAVVASSTA</sequence>
<reference evidence="4" key="1">
    <citation type="submission" date="2024-08" db="EMBL/GenBank/DDBJ databases">
        <authorList>
            <person name="Yu S.T."/>
        </authorList>
    </citation>
    <scope>NUCLEOTIDE SEQUENCE</scope>
    <source>
        <strain evidence="4">R33</strain>
    </source>
</reference>
<evidence type="ECO:0000259" key="3">
    <source>
        <dbReference type="Pfam" id="PF20182"/>
    </source>
</evidence>
<evidence type="ECO:0000256" key="1">
    <source>
        <dbReference type="SAM" id="MobiDB-lite"/>
    </source>
</evidence>
<evidence type="ECO:0000256" key="2">
    <source>
        <dbReference type="SAM" id="Phobius"/>
    </source>
</evidence>
<accession>A0AB39XWC9</accession>
<keyword evidence="2" id="KW-1133">Transmembrane helix</keyword>